<evidence type="ECO:0000256" key="3">
    <source>
        <dbReference type="ARBA" id="ARBA00022552"/>
    </source>
</evidence>
<name>A0A845R397_9CLOT</name>
<dbReference type="InterPro" id="IPR023091">
    <property type="entry name" value="MetalPrtase_cat_dom_sf_prd"/>
</dbReference>
<dbReference type="RefSeq" id="WP_160197477.1">
    <property type="nucleotide sequence ID" value="NZ_QXXA01000009.1"/>
</dbReference>
<comment type="function">
    <text evidence="9">Single strand-specific metallo-endoribonuclease involved in late-stage 70S ribosome quality control and in maturation of the 3' terminus of the 16S rRNA.</text>
</comment>
<dbReference type="GO" id="GO:0008270">
    <property type="term" value="F:zinc ion binding"/>
    <property type="evidence" value="ECO:0007669"/>
    <property type="project" value="UniProtKB-UniRule"/>
</dbReference>
<dbReference type="GO" id="GO:0004222">
    <property type="term" value="F:metalloendopeptidase activity"/>
    <property type="evidence" value="ECO:0007669"/>
    <property type="project" value="InterPro"/>
</dbReference>
<evidence type="ECO:0000256" key="1">
    <source>
        <dbReference type="ARBA" id="ARBA00010875"/>
    </source>
</evidence>
<dbReference type="AlphaFoldDB" id="A0A845R397"/>
<keyword evidence="7 9" id="KW-0378">Hydrolase</keyword>
<dbReference type="HAMAP" id="MF_00009">
    <property type="entry name" value="Endoribonucl_YbeY"/>
    <property type="match status" value="1"/>
</dbReference>
<proteinExistence type="inferred from homology"/>
<dbReference type="Pfam" id="PF02130">
    <property type="entry name" value="YbeY"/>
    <property type="match status" value="1"/>
</dbReference>
<dbReference type="EC" id="3.1.-.-" evidence="9"/>
<comment type="cofactor">
    <cofactor evidence="9">
        <name>Zn(2+)</name>
        <dbReference type="ChEBI" id="CHEBI:29105"/>
    </cofactor>
    <text evidence="9">Binds 1 zinc ion.</text>
</comment>
<dbReference type="Proteomes" id="UP000467132">
    <property type="component" value="Unassembled WGS sequence"/>
</dbReference>
<dbReference type="PANTHER" id="PTHR46986:SF1">
    <property type="entry name" value="ENDORIBONUCLEASE YBEY, CHLOROPLASTIC"/>
    <property type="match status" value="1"/>
</dbReference>
<accession>A0A845R397</accession>
<dbReference type="EMBL" id="QXXA01000009">
    <property type="protein sequence ID" value="NBI07013.1"/>
    <property type="molecule type" value="Genomic_DNA"/>
</dbReference>
<evidence type="ECO:0000256" key="2">
    <source>
        <dbReference type="ARBA" id="ARBA00022517"/>
    </source>
</evidence>
<comment type="caution">
    <text evidence="10">The sequence shown here is derived from an EMBL/GenBank/DDBJ whole genome shotgun (WGS) entry which is preliminary data.</text>
</comment>
<keyword evidence="3 9" id="KW-0698">rRNA processing</keyword>
<evidence type="ECO:0000256" key="8">
    <source>
        <dbReference type="ARBA" id="ARBA00022833"/>
    </source>
</evidence>
<dbReference type="GO" id="GO:0004521">
    <property type="term" value="F:RNA endonuclease activity"/>
    <property type="evidence" value="ECO:0007669"/>
    <property type="project" value="UniProtKB-UniRule"/>
</dbReference>
<comment type="subcellular location">
    <subcellularLocation>
        <location evidence="9">Cytoplasm</location>
    </subcellularLocation>
</comment>
<dbReference type="InterPro" id="IPR002036">
    <property type="entry name" value="YbeY"/>
</dbReference>
<evidence type="ECO:0000256" key="5">
    <source>
        <dbReference type="ARBA" id="ARBA00022723"/>
    </source>
</evidence>
<organism evidence="10 11">
    <name type="scientific">Senegalia massiliensis</name>
    <dbReference type="NCBI Taxonomy" id="1720316"/>
    <lineage>
        <taxon>Bacteria</taxon>
        <taxon>Bacillati</taxon>
        <taxon>Bacillota</taxon>
        <taxon>Clostridia</taxon>
        <taxon>Eubacteriales</taxon>
        <taxon>Clostridiaceae</taxon>
        <taxon>Senegalia</taxon>
    </lineage>
</organism>
<sequence length="152" mass="18062">MEVYIDNRQTEILLDEKIEEIINSVIKECLDYEKYGFNYEISVSFVNNIEIKELNKRFRGKDKETDVLSFPMEDELEGQDYLPTLGDIVISIEKANEQAKEYGHSLEREIAYLTAHSMFHLMGYDHLTDSEKIIMRRKEKDVMKNLRIFRNN</sequence>
<dbReference type="OrthoDB" id="9807740at2"/>
<evidence type="ECO:0000256" key="6">
    <source>
        <dbReference type="ARBA" id="ARBA00022759"/>
    </source>
</evidence>
<keyword evidence="2 9" id="KW-0690">Ribosome biogenesis</keyword>
<evidence type="ECO:0000313" key="11">
    <source>
        <dbReference type="Proteomes" id="UP000467132"/>
    </source>
</evidence>
<keyword evidence="4 9" id="KW-0540">Nuclease</keyword>
<evidence type="ECO:0000313" key="10">
    <source>
        <dbReference type="EMBL" id="NBI07013.1"/>
    </source>
</evidence>
<evidence type="ECO:0000256" key="7">
    <source>
        <dbReference type="ARBA" id="ARBA00022801"/>
    </source>
</evidence>
<dbReference type="SUPFAM" id="SSF55486">
    <property type="entry name" value="Metalloproteases ('zincins'), catalytic domain"/>
    <property type="match status" value="1"/>
</dbReference>
<feature type="binding site" evidence="9">
    <location>
        <position position="116"/>
    </location>
    <ligand>
        <name>Zn(2+)</name>
        <dbReference type="ChEBI" id="CHEBI:29105"/>
        <note>catalytic</note>
    </ligand>
</feature>
<dbReference type="NCBIfam" id="TIGR00043">
    <property type="entry name" value="rRNA maturation RNase YbeY"/>
    <property type="match status" value="1"/>
</dbReference>
<protein>
    <recommendedName>
        <fullName evidence="9">Endoribonuclease YbeY</fullName>
        <ecNumber evidence="9">3.1.-.-</ecNumber>
    </recommendedName>
</protein>
<dbReference type="PANTHER" id="PTHR46986">
    <property type="entry name" value="ENDORIBONUCLEASE YBEY, CHLOROPLASTIC"/>
    <property type="match status" value="1"/>
</dbReference>
<feature type="binding site" evidence="9">
    <location>
        <position position="126"/>
    </location>
    <ligand>
        <name>Zn(2+)</name>
        <dbReference type="ChEBI" id="CHEBI:29105"/>
        <note>catalytic</note>
    </ligand>
</feature>
<keyword evidence="9" id="KW-0963">Cytoplasm</keyword>
<evidence type="ECO:0000256" key="4">
    <source>
        <dbReference type="ARBA" id="ARBA00022722"/>
    </source>
</evidence>
<dbReference type="GO" id="GO:0005737">
    <property type="term" value="C:cytoplasm"/>
    <property type="evidence" value="ECO:0007669"/>
    <property type="project" value="UniProtKB-SubCell"/>
</dbReference>
<comment type="similarity">
    <text evidence="1 9">Belongs to the endoribonuclease YbeY family.</text>
</comment>
<dbReference type="GO" id="GO:0006364">
    <property type="term" value="P:rRNA processing"/>
    <property type="evidence" value="ECO:0007669"/>
    <property type="project" value="UniProtKB-UniRule"/>
</dbReference>
<reference evidence="10 11" key="1">
    <citation type="submission" date="2018-08" db="EMBL/GenBank/DDBJ databases">
        <title>Murine metabolic-syndrome-specific gut microbial biobank.</title>
        <authorList>
            <person name="Liu C."/>
        </authorList>
    </citation>
    <scope>NUCLEOTIDE SEQUENCE [LARGE SCALE GENOMIC DNA]</scope>
    <source>
        <strain evidence="10 11">583</strain>
    </source>
</reference>
<evidence type="ECO:0000256" key="9">
    <source>
        <dbReference type="HAMAP-Rule" id="MF_00009"/>
    </source>
</evidence>
<dbReference type="Gene3D" id="3.40.390.30">
    <property type="entry name" value="Metalloproteases ('zincins'), catalytic domain"/>
    <property type="match status" value="1"/>
</dbReference>
<keyword evidence="6 9" id="KW-0255">Endonuclease</keyword>
<gene>
    <name evidence="9 10" type="primary">ybeY</name>
    <name evidence="10" type="ORF">D3Z33_09125</name>
</gene>
<keyword evidence="8 9" id="KW-0862">Zinc</keyword>
<feature type="binding site" evidence="9">
    <location>
        <position position="120"/>
    </location>
    <ligand>
        <name>Zn(2+)</name>
        <dbReference type="ChEBI" id="CHEBI:29105"/>
        <note>catalytic</note>
    </ligand>
</feature>
<keyword evidence="5 9" id="KW-0479">Metal-binding</keyword>
<keyword evidence="11" id="KW-1185">Reference proteome</keyword>